<gene>
    <name evidence="2" type="ORF">F4162_06395</name>
</gene>
<sequence length="63" mass="6288">MSNQVARGLVMVPAVALGGVFVATGLFWNQEGSTGSRGLAIGLGLLLLAAGLLVGLLTPRPDA</sequence>
<organism evidence="2">
    <name type="scientific">Synechococcus sp. SB0676_bin_10</name>
    <dbReference type="NCBI Taxonomy" id="2604869"/>
    <lineage>
        <taxon>Bacteria</taxon>
        <taxon>Bacillati</taxon>
        <taxon>Cyanobacteriota</taxon>
        <taxon>Cyanophyceae</taxon>
        <taxon>Synechococcales</taxon>
        <taxon>Synechococcaceae</taxon>
        <taxon>Synechococcus</taxon>
    </lineage>
</organism>
<dbReference type="EMBL" id="VYDO01000206">
    <property type="protein sequence ID" value="MYG38593.1"/>
    <property type="molecule type" value="Genomic_DNA"/>
</dbReference>
<feature type="transmembrane region" description="Helical" evidence="1">
    <location>
        <begin position="39"/>
        <end position="58"/>
    </location>
</feature>
<evidence type="ECO:0000256" key="1">
    <source>
        <dbReference type="SAM" id="Phobius"/>
    </source>
</evidence>
<proteinExistence type="predicted"/>
<keyword evidence="1" id="KW-0812">Transmembrane</keyword>
<evidence type="ECO:0000313" key="2">
    <source>
        <dbReference type="EMBL" id="MYG38593.1"/>
    </source>
</evidence>
<feature type="transmembrane region" description="Helical" evidence="1">
    <location>
        <begin position="6"/>
        <end position="27"/>
    </location>
</feature>
<comment type="caution">
    <text evidence="2">The sequence shown here is derived from an EMBL/GenBank/DDBJ whole genome shotgun (WGS) entry which is preliminary data.</text>
</comment>
<reference evidence="2" key="1">
    <citation type="submission" date="2019-09" db="EMBL/GenBank/DDBJ databases">
        <title>Characterisation of the sponge microbiome using genome-centric metagenomics.</title>
        <authorList>
            <person name="Engelberts J.P."/>
            <person name="Robbins S.J."/>
            <person name="De Goeij J.M."/>
            <person name="Aranda M."/>
            <person name="Bell S.C."/>
            <person name="Webster N.S."/>
        </authorList>
    </citation>
    <scope>NUCLEOTIDE SEQUENCE</scope>
    <source>
        <strain evidence="2">SB0676_bin_10</strain>
    </source>
</reference>
<name>A0A6B1FCA2_9SYNE</name>
<dbReference type="NCBIfam" id="NF041044">
    <property type="entry name" value="GIVxVP"/>
    <property type="match status" value="1"/>
</dbReference>
<dbReference type="AlphaFoldDB" id="A0A6B1FCA2"/>
<accession>A0A6B1FCA2</accession>
<keyword evidence="1" id="KW-0472">Membrane</keyword>
<protein>
    <submittedName>
        <fullName evidence="2">Uncharacterized protein</fullName>
    </submittedName>
</protein>
<keyword evidence="1" id="KW-1133">Transmembrane helix</keyword>